<dbReference type="PANTHER" id="PTHR45890">
    <property type="entry name" value="AARF DOMAIN CONTAINING KINASE 2 (PREDICTED)"/>
    <property type="match status" value="1"/>
</dbReference>
<keyword evidence="2" id="KW-0812">Transmembrane</keyword>
<dbReference type="STRING" id="1353952.A0A165EKK6"/>
<sequence>MMITQCRTGVLRLTPKNSLAHPPAPRIPSYTTHTFRRPSPLQTVRPRRTFTTASHHPDGVLSGTFWRFSFPRKPRGRSFYARWLLLPLAGAIVYVRFAPSPPPLKTILTTSHIIPCTACATPAGPTSINSPDEVRVFSLSYILRWLKLKIWEPLLTGGRFCHLVLIFLPVIVAAPMLLVGAPEKKLDGDRWGAVWWYGLLTAQMQRAGPTFIKLSQWAASRRDLFPSLLCEKLGRLHSNGKPHSFSHTRRVIERVFGMSFDQVFESFDRTPIGCGAIAQVYKGKLKHSVLPPSYLHPRPAADRKFSPQFPPARPPPSSPPSAEVAIKILHPRVEKTISRDLSIMSFFARALSLIPSVQWLSLPDEVEVFGEMMRSQLDLREEASNLRRFEKNFENRQSAVGFPRPVEEYTTKDVLVEEYENALPLPSFLKYGGGPFDEQLANMGLDAFLNMLLLDNFVHTDLHPGNIMVKFYKPSTGFFFKHLGNKLFGTPKPNEEALFTESDAIVDRLKPLARVDAPAGAWLSELEHLNEEGYLPELILVDTGLVTTLSPTNRRNFLDLFQAVAEFDGYRAGQLMIERCRTPELAIDTETFALKMQHLILSVKSKTFSLSQIRISDILSEVLTAVRTHHVRMEADFVNTVISILLLEGIGRQLDPNMDLFRSALPILRQVGRKMGSSPGQIKEYDMGSITAIAKVWVWMEARELANAAFSSIDEIMRYDWLTPNI</sequence>
<dbReference type="AlphaFoldDB" id="A0A165EKK6"/>
<reference evidence="4 5" key="1">
    <citation type="journal article" date="2016" name="Mol. Biol. Evol.">
        <title>Comparative Genomics of Early-Diverging Mushroom-Forming Fungi Provides Insights into the Origins of Lignocellulose Decay Capabilities.</title>
        <authorList>
            <person name="Nagy L.G."/>
            <person name="Riley R."/>
            <person name="Tritt A."/>
            <person name="Adam C."/>
            <person name="Daum C."/>
            <person name="Floudas D."/>
            <person name="Sun H."/>
            <person name="Yadav J.S."/>
            <person name="Pangilinan J."/>
            <person name="Larsson K.H."/>
            <person name="Matsuura K."/>
            <person name="Barry K."/>
            <person name="Labutti K."/>
            <person name="Kuo R."/>
            <person name="Ohm R.A."/>
            <person name="Bhattacharya S.S."/>
            <person name="Shirouzu T."/>
            <person name="Yoshinaga Y."/>
            <person name="Martin F.M."/>
            <person name="Grigoriev I.V."/>
            <person name="Hibbett D.S."/>
        </authorList>
    </citation>
    <scope>NUCLEOTIDE SEQUENCE [LARGE SCALE GENOMIC DNA]</scope>
    <source>
        <strain evidence="4 5">HHB12733</strain>
    </source>
</reference>
<evidence type="ECO:0000259" key="3">
    <source>
        <dbReference type="Pfam" id="PF03109"/>
    </source>
</evidence>
<dbReference type="PANTHER" id="PTHR45890:SF1">
    <property type="entry name" value="AARF DOMAIN CONTAINING KINASE 2"/>
    <property type="match status" value="1"/>
</dbReference>
<comment type="similarity">
    <text evidence="1">Belongs to the protein kinase superfamily. ADCK protein kinase family.</text>
</comment>
<name>A0A165EKK6_9BASI</name>
<dbReference type="CDD" id="cd13971">
    <property type="entry name" value="ADCK2-like"/>
    <property type="match status" value="1"/>
</dbReference>
<gene>
    <name evidence="4" type="ORF">CALCODRAFT_455936</name>
</gene>
<evidence type="ECO:0000313" key="4">
    <source>
        <dbReference type="EMBL" id="KZT55059.1"/>
    </source>
</evidence>
<dbReference type="Pfam" id="PF03109">
    <property type="entry name" value="ABC1"/>
    <property type="match status" value="2"/>
</dbReference>
<dbReference type="InterPro" id="IPR004147">
    <property type="entry name" value="ABC1_dom"/>
</dbReference>
<organism evidence="4 5">
    <name type="scientific">Calocera cornea HHB12733</name>
    <dbReference type="NCBI Taxonomy" id="1353952"/>
    <lineage>
        <taxon>Eukaryota</taxon>
        <taxon>Fungi</taxon>
        <taxon>Dikarya</taxon>
        <taxon>Basidiomycota</taxon>
        <taxon>Agaricomycotina</taxon>
        <taxon>Dacrymycetes</taxon>
        <taxon>Dacrymycetales</taxon>
        <taxon>Dacrymycetaceae</taxon>
        <taxon>Calocera</taxon>
    </lineage>
</organism>
<dbReference type="GO" id="GO:0005739">
    <property type="term" value="C:mitochondrion"/>
    <property type="evidence" value="ECO:0007669"/>
    <property type="project" value="TreeGrafter"/>
</dbReference>
<dbReference type="InterPro" id="IPR011009">
    <property type="entry name" value="Kinase-like_dom_sf"/>
</dbReference>
<accession>A0A165EKK6</accession>
<feature type="domain" description="ABC1 atypical kinase-like" evidence="3">
    <location>
        <begin position="322"/>
        <end position="470"/>
    </location>
</feature>
<feature type="domain" description="ABC1 atypical kinase-like" evidence="3">
    <location>
        <begin position="236"/>
        <end position="287"/>
    </location>
</feature>
<dbReference type="OrthoDB" id="1290869at2759"/>
<keyword evidence="2" id="KW-1133">Transmembrane helix</keyword>
<evidence type="ECO:0000313" key="5">
    <source>
        <dbReference type="Proteomes" id="UP000076842"/>
    </source>
</evidence>
<dbReference type="FunCoup" id="A0A165EKK6">
    <property type="interactions" value="45"/>
</dbReference>
<keyword evidence="5" id="KW-1185">Reference proteome</keyword>
<keyword evidence="2" id="KW-0472">Membrane</keyword>
<dbReference type="InParanoid" id="A0A165EKK6"/>
<feature type="transmembrane region" description="Helical" evidence="2">
    <location>
        <begin position="79"/>
        <end position="97"/>
    </location>
</feature>
<proteinExistence type="inferred from homology"/>
<dbReference type="Proteomes" id="UP000076842">
    <property type="component" value="Unassembled WGS sequence"/>
</dbReference>
<evidence type="ECO:0000256" key="1">
    <source>
        <dbReference type="ARBA" id="ARBA00009670"/>
    </source>
</evidence>
<dbReference type="InterPro" id="IPR044095">
    <property type="entry name" value="ADCK2_dom"/>
</dbReference>
<evidence type="ECO:0000256" key="2">
    <source>
        <dbReference type="SAM" id="Phobius"/>
    </source>
</evidence>
<dbReference type="SUPFAM" id="SSF56112">
    <property type="entry name" value="Protein kinase-like (PK-like)"/>
    <property type="match status" value="1"/>
</dbReference>
<protein>
    <submittedName>
        <fullName evidence="4">ABC1-domain-containing protein</fullName>
    </submittedName>
</protein>
<dbReference type="InterPro" id="IPR052402">
    <property type="entry name" value="ADCK_kinase"/>
</dbReference>
<dbReference type="EMBL" id="KV424002">
    <property type="protein sequence ID" value="KZT55059.1"/>
    <property type="molecule type" value="Genomic_DNA"/>
</dbReference>